<evidence type="ECO:0000313" key="1">
    <source>
        <dbReference type="EMBL" id="KAH7918866.1"/>
    </source>
</evidence>
<evidence type="ECO:0000313" key="2">
    <source>
        <dbReference type="Proteomes" id="UP000790709"/>
    </source>
</evidence>
<name>A0ACB8AZL8_9AGAM</name>
<proteinExistence type="predicted"/>
<dbReference type="EMBL" id="MU266723">
    <property type="protein sequence ID" value="KAH7918866.1"/>
    <property type="molecule type" value="Genomic_DNA"/>
</dbReference>
<sequence>RSHVGGHILRALCKVDEAAPLLEESPCGFCGRSGRPECAVSIKILSRSMTISTNCVYQHPFRYGCANAGSDARPSCNVPVACGLCRKPAKKTDTQPAIWWYNMIEHLKDVHNEYAYPGNIDGLPLPLDVWISTEITAEEQRKLGIPVEKMIP</sequence>
<reference evidence="1" key="1">
    <citation type="journal article" date="2021" name="New Phytol.">
        <title>Evolutionary innovations through gain and loss of genes in the ectomycorrhizal Boletales.</title>
        <authorList>
            <person name="Wu G."/>
            <person name="Miyauchi S."/>
            <person name="Morin E."/>
            <person name="Kuo A."/>
            <person name="Drula E."/>
            <person name="Varga T."/>
            <person name="Kohler A."/>
            <person name="Feng B."/>
            <person name="Cao Y."/>
            <person name="Lipzen A."/>
            <person name="Daum C."/>
            <person name="Hundley H."/>
            <person name="Pangilinan J."/>
            <person name="Johnson J."/>
            <person name="Barry K."/>
            <person name="LaButti K."/>
            <person name="Ng V."/>
            <person name="Ahrendt S."/>
            <person name="Min B."/>
            <person name="Choi I.G."/>
            <person name="Park H."/>
            <person name="Plett J.M."/>
            <person name="Magnuson J."/>
            <person name="Spatafora J.W."/>
            <person name="Nagy L.G."/>
            <person name="Henrissat B."/>
            <person name="Grigoriev I.V."/>
            <person name="Yang Z.L."/>
            <person name="Xu J."/>
            <person name="Martin F.M."/>
        </authorList>
    </citation>
    <scope>NUCLEOTIDE SEQUENCE</scope>
    <source>
        <strain evidence="1">KUC20120723A-06</strain>
    </source>
</reference>
<feature type="non-terminal residue" evidence="1">
    <location>
        <position position="152"/>
    </location>
</feature>
<comment type="caution">
    <text evidence="1">The sequence shown here is derived from an EMBL/GenBank/DDBJ whole genome shotgun (WGS) entry which is preliminary data.</text>
</comment>
<accession>A0ACB8AZL8</accession>
<dbReference type="Proteomes" id="UP000790709">
    <property type="component" value="Unassembled WGS sequence"/>
</dbReference>
<gene>
    <name evidence="1" type="ORF">BV22DRAFT_987033</name>
</gene>
<organism evidence="1 2">
    <name type="scientific">Leucogyrophana mollusca</name>
    <dbReference type="NCBI Taxonomy" id="85980"/>
    <lineage>
        <taxon>Eukaryota</taxon>
        <taxon>Fungi</taxon>
        <taxon>Dikarya</taxon>
        <taxon>Basidiomycota</taxon>
        <taxon>Agaricomycotina</taxon>
        <taxon>Agaricomycetes</taxon>
        <taxon>Agaricomycetidae</taxon>
        <taxon>Boletales</taxon>
        <taxon>Boletales incertae sedis</taxon>
        <taxon>Leucogyrophana</taxon>
    </lineage>
</organism>
<protein>
    <submittedName>
        <fullName evidence="1">Uncharacterized protein</fullName>
    </submittedName>
</protein>
<feature type="non-terminal residue" evidence="1">
    <location>
        <position position="1"/>
    </location>
</feature>
<keyword evidence="2" id="KW-1185">Reference proteome</keyword>